<dbReference type="PANTHER" id="PTHR14964:SF2">
    <property type="entry name" value="NUCLEAR RECEPTOR-BINDING FACTOR 2"/>
    <property type="match status" value="1"/>
</dbReference>
<dbReference type="Proteomes" id="UP000695000">
    <property type="component" value="Unplaced"/>
</dbReference>
<reference evidence="4" key="1">
    <citation type="submission" date="2025-08" db="UniProtKB">
        <authorList>
            <consortium name="RefSeq"/>
        </authorList>
    </citation>
    <scope>IDENTIFICATION</scope>
    <source>
        <tissue evidence="4">Whole Larva</tissue>
    </source>
</reference>
<dbReference type="Pfam" id="PF17169">
    <property type="entry name" value="NRBF2_MIT"/>
    <property type="match status" value="1"/>
</dbReference>
<proteinExistence type="predicted"/>
<evidence type="ECO:0000313" key="4">
    <source>
        <dbReference type="RefSeq" id="XP_017774875.1"/>
    </source>
</evidence>
<accession>A0ABM1MJX5</accession>
<evidence type="ECO:0000259" key="2">
    <source>
        <dbReference type="Pfam" id="PF17169"/>
    </source>
</evidence>
<dbReference type="GeneID" id="108561447"/>
<keyword evidence="1" id="KW-0175">Coiled coil</keyword>
<sequence length="296" mass="33504">MDQSALNMAHQQQRRAEAHLRHARFMEAIECHQLAANHLFDALQCTQNPQSVDSINLQRDYHLRRKEIILAKKEQFENYKKAIENQRNRITFCGSDFEVTNDNQSTSLQVAIYRTMEEADSLLGQLFKRSSGGNSDCESLRSFSTTDTDDKVLSIDTLDSSNPSSQPILGSKHPKHENTVIEELRTLNEQLHSLVYKLVTQLDASTTEVDMLKAKIQKLEAKQQTAQTKTSATNSLKVITDSSGGTSPYVFSPCSEFSPDVNDQRSSLPPLAPLEMPAFDFNSFVKNNTYPRHEYQ</sequence>
<dbReference type="PANTHER" id="PTHR14964">
    <property type="entry name" value="NUCLEAR RECEPTOR BINDING FACTOR 2"/>
    <property type="match status" value="1"/>
</dbReference>
<feature type="domain" description="Nuclear receptor-binding factor 2 MIT" evidence="2">
    <location>
        <begin position="4"/>
        <end position="72"/>
    </location>
</feature>
<organism evidence="3 4">
    <name type="scientific">Nicrophorus vespilloides</name>
    <name type="common">Boreal carrion beetle</name>
    <dbReference type="NCBI Taxonomy" id="110193"/>
    <lineage>
        <taxon>Eukaryota</taxon>
        <taxon>Metazoa</taxon>
        <taxon>Ecdysozoa</taxon>
        <taxon>Arthropoda</taxon>
        <taxon>Hexapoda</taxon>
        <taxon>Insecta</taxon>
        <taxon>Pterygota</taxon>
        <taxon>Neoptera</taxon>
        <taxon>Endopterygota</taxon>
        <taxon>Coleoptera</taxon>
        <taxon>Polyphaga</taxon>
        <taxon>Staphyliniformia</taxon>
        <taxon>Silphidae</taxon>
        <taxon>Nicrophorinae</taxon>
        <taxon>Nicrophorus</taxon>
    </lineage>
</organism>
<gene>
    <name evidence="4" type="primary">LOC108561447</name>
</gene>
<name>A0ABM1MJX5_NICVS</name>
<keyword evidence="3" id="KW-1185">Reference proteome</keyword>
<dbReference type="RefSeq" id="XP_017774875.1">
    <property type="nucleotide sequence ID" value="XM_017919386.1"/>
</dbReference>
<dbReference type="InterPro" id="IPR039679">
    <property type="entry name" value="NRBF2"/>
</dbReference>
<dbReference type="SUPFAM" id="SSF140361">
    <property type="entry name" value="MIT domain-like"/>
    <property type="match status" value="1"/>
</dbReference>
<dbReference type="Gene3D" id="1.20.58.80">
    <property type="entry name" value="Phosphotransferase system, lactose/cellobiose-type IIA subunit"/>
    <property type="match status" value="1"/>
</dbReference>
<dbReference type="InterPro" id="IPR033393">
    <property type="entry name" value="NRBF2_MIT"/>
</dbReference>
<evidence type="ECO:0000313" key="3">
    <source>
        <dbReference type="Proteomes" id="UP000695000"/>
    </source>
</evidence>
<protein>
    <submittedName>
        <fullName evidence="4">Nuclear receptor-binding factor 2-like isoform X1</fullName>
    </submittedName>
</protein>
<evidence type="ECO:0000256" key="1">
    <source>
        <dbReference type="SAM" id="Coils"/>
    </source>
</evidence>
<feature type="coiled-coil region" evidence="1">
    <location>
        <begin position="202"/>
        <end position="229"/>
    </location>
</feature>